<evidence type="ECO:0000313" key="2">
    <source>
        <dbReference type="EMBL" id="AKH47086.1"/>
    </source>
</evidence>
<evidence type="ECO:0000256" key="1">
    <source>
        <dbReference type="SAM" id="MobiDB-lite"/>
    </source>
</evidence>
<protein>
    <submittedName>
        <fullName evidence="2">Uncharacterized protein</fullName>
    </submittedName>
</protein>
<proteinExistence type="predicted"/>
<accession>A0A0F7L7S6</accession>
<feature type="compositionally biased region" description="Basic residues" evidence="1">
    <location>
        <begin position="1"/>
        <end position="16"/>
    </location>
</feature>
<reference evidence="2" key="1">
    <citation type="journal article" date="2015" name="Front. Microbiol.">
        <title>Combining genomic sequencing methods to explore viral diversity and reveal potential virus-host interactions.</title>
        <authorList>
            <person name="Chow C.E."/>
            <person name="Winget D.M."/>
            <person name="White R.A.III."/>
            <person name="Hallam S.J."/>
            <person name="Suttle C.A."/>
        </authorList>
    </citation>
    <scope>NUCLEOTIDE SEQUENCE</scope>
    <source>
        <strain evidence="2">Anoxic2_5</strain>
    </source>
</reference>
<organism evidence="2">
    <name type="scientific">uncultured marine virus</name>
    <dbReference type="NCBI Taxonomy" id="186617"/>
    <lineage>
        <taxon>Viruses</taxon>
        <taxon>environmental samples</taxon>
    </lineage>
</organism>
<dbReference type="EMBL" id="KR029589">
    <property type="protein sequence ID" value="AKH47086.1"/>
    <property type="molecule type" value="Genomic_DNA"/>
</dbReference>
<name>A0A0F7L7S6_9VIRU</name>
<feature type="region of interest" description="Disordered" evidence="1">
    <location>
        <begin position="1"/>
        <end position="27"/>
    </location>
</feature>
<sequence>MRRARRTPRRSGRRAVHYATPQRRPPAPWTLSTVCVVPFPARPPRGYDRPSCS</sequence>
<reference evidence="2" key="2">
    <citation type="submission" date="2015-03" db="EMBL/GenBank/DDBJ databases">
        <authorList>
            <person name="Chow C.-E.T."/>
            <person name="Winget D.M."/>
            <person name="White R.A.III."/>
            <person name="Hallam S.J."/>
            <person name="Suttle C.A."/>
        </authorList>
    </citation>
    <scope>NUCLEOTIDE SEQUENCE</scope>
    <source>
        <strain evidence="2">Anoxic2_5</strain>
    </source>
</reference>